<feature type="transmembrane region" description="Helical" evidence="1">
    <location>
        <begin position="196"/>
        <end position="213"/>
    </location>
</feature>
<keyword evidence="1" id="KW-1133">Transmembrane helix</keyword>
<dbReference type="Pfam" id="PF13231">
    <property type="entry name" value="PMT_2"/>
    <property type="match status" value="1"/>
</dbReference>
<dbReference type="InterPro" id="IPR038731">
    <property type="entry name" value="RgtA/B/C-like"/>
</dbReference>
<feature type="transmembrane region" description="Helical" evidence="1">
    <location>
        <begin position="291"/>
        <end position="312"/>
    </location>
</feature>
<feature type="transmembrane region" description="Helical" evidence="1">
    <location>
        <begin position="225"/>
        <end position="241"/>
    </location>
</feature>
<sequence length="518" mass="59240">MSSAIKVIFAQLNYNKLLQILPFLVSILISVIIIWQSTFYRWFGYETIPPPITDEFNYVWQGLSLRSTGLPVAWTTISHVYTGQKNNPRAGNLVGFAMKSENTLINLQEFKRNARPIFAKEQMDYMKGTELMFFVAPFFDHPPLGGLIYSLGENSSIQTADQVKPDAFRKPALAIAIITAALLFIFIYIITQNPQVATLAVIVYSTVPTYLLATRTAFLENIEPPFILIHLILLFLGIKIYQKQTRVPLVIPIILFSGLFGGLAFLAKEPAIGFLIGSLILLIINKIPKKITFAFLLSASIPMLLYFAWGLWLQKDIFLDILNANATRGYFGALKPITMLEALKFKNFPVDGWWVWGLLSFVIVSLNIKSRNLLYLLLPLFTHYLLIMLIGSENYPWYLISLVPFLAGTAAIAIWQIYETPKIATAYAFFFIAFSSSYYWGRIALGLKPSIVHYRWIFLIFTSFLLARFFFGKYKFVRFIWFIFLAYLIYKSIIYNNLFLPYLVAHWGNLPALSLSSF</sequence>
<protein>
    <recommendedName>
        <fullName evidence="2">Glycosyltransferase RgtA/B/C/D-like domain-containing protein</fullName>
    </recommendedName>
</protein>
<feature type="transmembrane region" description="Helical" evidence="1">
    <location>
        <begin position="373"/>
        <end position="391"/>
    </location>
</feature>
<dbReference type="AlphaFoldDB" id="A0A0G0TXE1"/>
<feature type="transmembrane region" description="Helical" evidence="1">
    <location>
        <begin position="479"/>
        <end position="504"/>
    </location>
</feature>
<dbReference type="Proteomes" id="UP000034881">
    <property type="component" value="Unassembled WGS sequence"/>
</dbReference>
<organism evidence="3 4">
    <name type="scientific">Candidatus Daviesbacteria bacterium GW2011_GWC2_40_12</name>
    <dbReference type="NCBI Taxonomy" id="1618431"/>
    <lineage>
        <taxon>Bacteria</taxon>
        <taxon>Candidatus Daviesiibacteriota</taxon>
    </lineage>
</organism>
<dbReference type="EMBL" id="LBYB01000001">
    <property type="protein sequence ID" value="KKR42627.1"/>
    <property type="molecule type" value="Genomic_DNA"/>
</dbReference>
<accession>A0A0G0TXE1</accession>
<proteinExistence type="predicted"/>
<keyword evidence="1" id="KW-0812">Transmembrane</keyword>
<evidence type="ECO:0000256" key="1">
    <source>
        <dbReference type="SAM" id="Phobius"/>
    </source>
</evidence>
<feature type="domain" description="Glycosyltransferase RgtA/B/C/D-like" evidence="2">
    <location>
        <begin position="166"/>
        <end position="306"/>
    </location>
</feature>
<feature type="transmembrane region" description="Helical" evidence="1">
    <location>
        <begin position="253"/>
        <end position="284"/>
    </location>
</feature>
<feature type="transmembrane region" description="Helical" evidence="1">
    <location>
        <begin position="17"/>
        <end position="35"/>
    </location>
</feature>
<feature type="transmembrane region" description="Helical" evidence="1">
    <location>
        <begin position="172"/>
        <end position="190"/>
    </location>
</feature>
<keyword evidence="1" id="KW-0472">Membrane</keyword>
<feature type="transmembrane region" description="Helical" evidence="1">
    <location>
        <begin position="353"/>
        <end position="368"/>
    </location>
</feature>
<evidence type="ECO:0000259" key="2">
    <source>
        <dbReference type="Pfam" id="PF13231"/>
    </source>
</evidence>
<reference evidence="3 4" key="1">
    <citation type="journal article" date="2015" name="Nature">
        <title>rRNA introns, odd ribosomes, and small enigmatic genomes across a large radiation of phyla.</title>
        <authorList>
            <person name="Brown C.T."/>
            <person name="Hug L.A."/>
            <person name="Thomas B.C."/>
            <person name="Sharon I."/>
            <person name="Castelle C.J."/>
            <person name="Singh A."/>
            <person name="Wilkins M.J."/>
            <person name="Williams K.H."/>
            <person name="Banfield J.F."/>
        </authorList>
    </citation>
    <scope>NUCLEOTIDE SEQUENCE [LARGE SCALE GENOMIC DNA]</scope>
</reference>
<feature type="transmembrane region" description="Helical" evidence="1">
    <location>
        <begin position="424"/>
        <end position="441"/>
    </location>
</feature>
<comment type="caution">
    <text evidence="3">The sequence shown here is derived from an EMBL/GenBank/DDBJ whole genome shotgun (WGS) entry which is preliminary data.</text>
</comment>
<feature type="transmembrane region" description="Helical" evidence="1">
    <location>
        <begin position="453"/>
        <end position="472"/>
    </location>
</feature>
<gene>
    <name evidence="3" type="ORF">UT77_C0001G0078</name>
</gene>
<feature type="transmembrane region" description="Helical" evidence="1">
    <location>
        <begin position="397"/>
        <end position="417"/>
    </location>
</feature>
<name>A0A0G0TXE1_9BACT</name>
<evidence type="ECO:0000313" key="3">
    <source>
        <dbReference type="EMBL" id="KKR42627.1"/>
    </source>
</evidence>
<evidence type="ECO:0000313" key="4">
    <source>
        <dbReference type="Proteomes" id="UP000034881"/>
    </source>
</evidence>